<keyword evidence="1" id="KW-0812">Transmembrane</keyword>
<dbReference type="PATRIC" id="fig|1210908.3.peg.1203"/>
<feature type="transmembrane region" description="Helical" evidence="1">
    <location>
        <begin position="316"/>
        <end position="336"/>
    </location>
</feature>
<dbReference type="GO" id="GO:0004175">
    <property type="term" value="F:endopeptidase activity"/>
    <property type="evidence" value="ECO:0007669"/>
    <property type="project" value="UniProtKB-ARBA"/>
</dbReference>
<dbReference type="InterPro" id="IPR003675">
    <property type="entry name" value="Rce1/LyrA-like_dom"/>
</dbReference>
<proteinExistence type="predicted"/>
<accession>J3EYX5</accession>
<feature type="transmembrane region" description="Helical" evidence="1">
    <location>
        <begin position="124"/>
        <end position="141"/>
    </location>
</feature>
<dbReference type="InterPro" id="IPR042150">
    <property type="entry name" value="MmRce1-like"/>
</dbReference>
<evidence type="ECO:0000259" key="2">
    <source>
        <dbReference type="Pfam" id="PF02517"/>
    </source>
</evidence>
<protein>
    <recommendedName>
        <fullName evidence="2">CAAX prenyl protease 2/Lysostaphin resistance protein A-like domain-containing protein</fullName>
    </recommendedName>
</protein>
<feature type="transmembrane region" description="Helical" evidence="1">
    <location>
        <begin position="231"/>
        <end position="253"/>
    </location>
</feature>
<comment type="caution">
    <text evidence="3">The sequence shown here is derived from an EMBL/GenBank/DDBJ whole genome shotgun (WGS) entry which is preliminary data.</text>
</comment>
<dbReference type="eggNOG" id="arCOG02768">
    <property type="taxonomic scope" value="Archaea"/>
</dbReference>
<feature type="transmembrane region" description="Helical" evidence="1">
    <location>
        <begin position="265"/>
        <end position="283"/>
    </location>
</feature>
<dbReference type="PANTHER" id="PTHR35797">
    <property type="entry name" value="PROTEASE-RELATED"/>
    <property type="match status" value="1"/>
</dbReference>
<dbReference type="Pfam" id="PF02517">
    <property type="entry name" value="Rce1-like"/>
    <property type="match status" value="1"/>
</dbReference>
<evidence type="ECO:0000313" key="4">
    <source>
        <dbReference type="Proteomes" id="UP000007813"/>
    </source>
</evidence>
<feature type="domain" description="CAAX prenyl protease 2/Lysostaphin resistance protein A-like" evidence="2">
    <location>
        <begin position="200"/>
        <end position="302"/>
    </location>
</feature>
<organism evidence="3 4">
    <name type="scientific">Halogranum salarium B-1</name>
    <dbReference type="NCBI Taxonomy" id="1210908"/>
    <lineage>
        <taxon>Archaea</taxon>
        <taxon>Methanobacteriati</taxon>
        <taxon>Methanobacteriota</taxon>
        <taxon>Stenosarchaea group</taxon>
        <taxon>Halobacteria</taxon>
        <taxon>Halobacteriales</taxon>
        <taxon>Haloferacaceae</taxon>
    </lineage>
</organism>
<feature type="transmembrane region" description="Helical" evidence="1">
    <location>
        <begin position="162"/>
        <end position="183"/>
    </location>
</feature>
<keyword evidence="1" id="KW-0472">Membrane</keyword>
<evidence type="ECO:0000256" key="1">
    <source>
        <dbReference type="SAM" id="Phobius"/>
    </source>
</evidence>
<sequence length="349" mass="37728">MLQLTKYAPQSLTEARVRYRSNTEHELGKIPTCDTASGTLLPKLGTRVCSPLAGTGNCNICLDRYGYPSGKMSHTISQSGDEDVGTVGIVLFLVLTFAWSWGFWGPRVLLEMGLVESVPVLPNLGAFGPTVAAFLLVAYANGFEGVRRLAGRAMQFDYPKQWILVALLLPPAIVGGGLAVAVATGTTPVFPWAGQPVVLLIAFGWILVLGGPVQEEFGWRGYLLDPLQERLTPLGGGLAVGVVWAVWHLPLFYIPSETIYYDNPFLGFAVSITVFSVLMTWVYNSTNGSLLPVLLMHTSWNWAQGMFPILDSDPASLAMVGFLVAAAVVVVVYSGVRRLGKPREIAQPD</sequence>
<dbReference type="GO" id="GO:0080120">
    <property type="term" value="P:CAAX-box protein maturation"/>
    <property type="evidence" value="ECO:0007669"/>
    <property type="project" value="UniProtKB-ARBA"/>
</dbReference>
<keyword evidence="1" id="KW-1133">Transmembrane helix</keyword>
<dbReference type="EMBL" id="ALJD01000003">
    <property type="protein sequence ID" value="EJN60657.1"/>
    <property type="molecule type" value="Genomic_DNA"/>
</dbReference>
<dbReference type="AlphaFoldDB" id="J3EYX5"/>
<feature type="transmembrane region" description="Helical" evidence="1">
    <location>
        <begin position="290"/>
        <end position="310"/>
    </location>
</feature>
<evidence type="ECO:0000313" key="3">
    <source>
        <dbReference type="EMBL" id="EJN60657.1"/>
    </source>
</evidence>
<name>J3EYX5_9EURY</name>
<dbReference type="PANTHER" id="PTHR35797:SF1">
    <property type="entry name" value="PROTEASE"/>
    <property type="match status" value="1"/>
</dbReference>
<reference evidence="3 4" key="1">
    <citation type="journal article" date="2012" name="J. Bacteriol.">
        <title>Draft Genome Sequence of the Extremely Halophilic Archaeon Halogranum salarium B-1T.</title>
        <authorList>
            <person name="Kim K.K."/>
            <person name="Lee K.C."/>
            <person name="Lee J.S."/>
        </authorList>
    </citation>
    <scope>NUCLEOTIDE SEQUENCE [LARGE SCALE GENOMIC DNA]</scope>
    <source>
        <strain evidence="3 4">B-1</strain>
    </source>
</reference>
<gene>
    <name evidence="3" type="ORF">HSB1_12600</name>
</gene>
<feature type="transmembrane region" description="Helical" evidence="1">
    <location>
        <begin position="84"/>
        <end position="104"/>
    </location>
</feature>
<dbReference type="Proteomes" id="UP000007813">
    <property type="component" value="Unassembled WGS sequence"/>
</dbReference>
<feature type="transmembrane region" description="Helical" evidence="1">
    <location>
        <begin position="189"/>
        <end position="210"/>
    </location>
</feature>